<dbReference type="GO" id="GO:0008270">
    <property type="term" value="F:zinc ion binding"/>
    <property type="evidence" value="ECO:0007669"/>
    <property type="project" value="UniProtKB-KW"/>
</dbReference>
<dbReference type="InterPro" id="IPR032567">
    <property type="entry name" value="RTL1-rel"/>
</dbReference>
<dbReference type="FunFam" id="4.10.60.10:FF:000034">
    <property type="entry name" value="Universal minicircle sequence binding protein (UMSBP), putative"/>
    <property type="match status" value="1"/>
</dbReference>
<dbReference type="EMBL" id="SZYD01000003">
    <property type="protein sequence ID" value="KAD6796397.1"/>
    <property type="molecule type" value="Genomic_DNA"/>
</dbReference>
<dbReference type="SUPFAM" id="SSF50630">
    <property type="entry name" value="Acid proteases"/>
    <property type="match status" value="1"/>
</dbReference>
<dbReference type="Pfam" id="PF08284">
    <property type="entry name" value="RVP_2"/>
    <property type="match status" value="1"/>
</dbReference>
<dbReference type="CDD" id="cd00303">
    <property type="entry name" value="retropepsin_like"/>
    <property type="match status" value="1"/>
</dbReference>
<keyword evidence="1" id="KW-0863">Zinc-finger</keyword>
<proteinExistence type="predicted"/>
<dbReference type="PROSITE" id="PS50158">
    <property type="entry name" value="ZF_CCHC"/>
    <property type="match status" value="1"/>
</dbReference>
<dbReference type="SMART" id="SM00343">
    <property type="entry name" value="ZnF_C2HC"/>
    <property type="match status" value="1"/>
</dbReference>
<evidence type="ECO:0000256" key="1">
    <source>
        <dbReference type="PROSITE-ProRule" id="PRU00047"/>
    </source>
</evidence>
<dbReference type="InterPro" id="IPR021109">
    <property type="entry name" value="Peptidase_aspartic_dom_sf"/>
</dbReference>
<gene>
    <name evidence="3" type="ORF">E3N88_07293</name>
</gene>
<keyword evidence="1" id="KW-0479">Metal-binding</keyword>
<feature type="domain" description="CCHC-type" evidence="2">
    <location>
        <begin position="34"/>
        <end position="49"/>
    </location>
</feature>
<dbReference type="OrthoDB" id="2431547at2759"/>
<evidence type="ECO:0000313" key="4">
    <source>
        <dbReference type="Proteomes" id="UP000326396"/>
    </source>
</evidence>
<evidence type="ECO:0000259" key="2">
    <source>
        <dbReference type="PROSITE" id="PS50158"/>
    </source>
</evidence>
<dbReference type="PANTHER" id="PTHR15503">
    <property type="entry name" value="LDOC1 RELATED"/>
    <property type="match status" value="1"/>
</dbReference>
<protein>
    <recommendedName>
        <fullName evidence="2">CCHC-type domain-containing protein</fullName>
    </recommendedName>
</protein>
<keyword evidence="4" id="KW-1185">Reference proteome</keyword>
<name>A0A5N6PT98_9ASTR</name>
<comment type="caution">
    <text evidence="3">The sequence shown here is derived from an EMBL/GenBank/DDBJ whole genome shotgun (WGS) entry which is preliminary data.</text>
</comment>
<accession>A0A5N6PT98</accession>
<dbReference type="SUPFAM" id="SSF57756">
    <property type="entry name" value="Retrovirus zinc finger-like domains"/>
    <property type="match status" value="1"/>
</dbReference>
<dbReference type="Pfam" id="PF00098">
    <property type="entry name" value="zf-CCHC"/>
    <property type="match status" value="1"/>
</dbReference>
<dbReference type="Gene3D" id="2.40.70.10">
    <property type="entry name" value="Acid Proteases"/>
    <property type="match status" value="1"/>
</dbReference>
<dbReference type="Proteomes" id="UP000326396">
    <property type="component" value="Linkage Group LG11"/>
</dbReference>
<dbReference type="AlphaFoldDB" id="A0A5N6PT98"/>
<dbReference type="InterPro" id="IPR036875">
    <property type="entry name" value="Znf_CCHC_sf"/>
</dbReference>
<dbReference type="PANTHER" id="PTHR15503:SF45">
    <property type="entry name" value="RNA-DIRECTED DNA POLYMERASE HOMOLOG"/>
    <property type="match status" value="1"/>
</dbReference>
<dbReference type="Gene3D" id="4.10.60.10">
    <property type="entry name" value="Zinc finger, CCHC-type"/>
    <property type="match status" value="1"/>
</dbReference>
<reference evidence="3 4" key="1">
    <citation type="submission" date="2019-05" db="EMBL/GenBank/DDBJ databases">
        <title>Mikania micrantha, genome provides insights into the molecular mechanism of rapid growth.</title>
        <authorList>
            <person name="Liu B."/>
        </authorList>
    </citation>
    <scope>NUCLEOTIDE SEQUENCE [LARGE SCALE GENOMIC DNA]</scope>
    <source>
        <strain evidence="3">NLD-2019</strain>
        <tissue evidence="3">Leaf</tissue>
    </source>
</reference>
<sequence length="265" mass="29555">MHRVWKIGSLGDSLQKLKNNNAAVMATTTNNRSCYNCGEPGHFSRDCPKKIPQRAPAARGRAFQIGSAAARQDPNVVAGTFLLSNFYASILFDIGADQSFISSDFARQLKHVEESLDSPYIIEVANGKQITVNTVLRNCPLTLDEHTFSIDLIPMKLGSFDIIIGMDWLSLNKVEIICSEKLLRIPVENNQVLEIHGDQANRSAKLISCMKAYKCLSKQCIAFLAHVMEKDKKTIKIQDVPVVKDFEDMFPDDLPGLPPERSVQF</sequence>
<organism evidence="3 4">
    <name type="scientific">Mikania micrantha</name>
    <name type="common">bitter vine</name>
    <dbReference type="NCBI Taxonomy" id="192012"/>
    <lineage>
        <taxon>Eukaryota</taxon>
        <taxon>Viridiplantae</taxon>
        <taxon>Streptophyta</taxon>
        <taxon>Embryophyta</taxon>
        <taxon>Tracheophyta</taxon>
        <taxon>Spermatophyta</taxon>
        <taxon>Magnoliopsida</taxon>
        <taxon>eudicotyledons</taxon>
        <taxon>Gunneridae</taxon>
        <taxon>Pentapetalae</taxon>
        <taxon>asterids</taxon>
        <taxon>campanulids</taxon>
        <taxon>Asterales</taxon>
        <taxon>Asteraceae</taxon>
        <taxon>Asteroideae</taxon>
        <taxon>Heliantheae alliance</taxon>
        <taxon>Eupatorieae</taxon>
        <taxon>Mikania</taxon>
    </lineage>
</organism>
<keyword evidence="1" id="KW-0862">Zinc</keyword>
<evidence type="ECO:0000313" key="3">
    <source>
        <dbReference type="EMBL" id="KAD6796397.1"/>
    </source>
</evidence>
<dbReference type="GO" id="GO:0003676">
    <property type="term" value="F:nucleic acid binding"/>
    <property type="evidence" value="ECO:0007669"/>
    <property type="project" value="InterPro"/>
</dbReference>
<dbReference type="InterPro" id="IPR001878">
    <property type="entry name" value="Znf_CCHC"/>
</dbReference>